<keyword evidence="2" id="KW-0472">Membrane</keyword>
<accession>A0A5E4M8F6</accession>
<organism evidence="3 4">
    <name type="scientific">Cinara cedri</name>
    <dbReference type="NCBI Taxonomy" id="506608"/>
    <lineage>
        <taxon>Eukaryota</taxon>
        <taxon>Metazoa</taxon>
        <taxon>Ecdysozoa</taxon>
        <taxon>Arthropoda</taxon>
        <taxon>Hexapoda</taxon>
        <taxon>Insecta</taxon>
        <taxon>Pterygota</taxon>
        <taxon>Neoptera</taxon>
        <taxon>Paraneoptera</taxon>
        <taxon>Hemiptera</taxon>
        <taxon>Sternorrhyncha</taxon>
        <taxon>Aphidomorpha</taxon>
        <taxon>Aphidoidea</taxon>
        <taxon>Aphididae</taxon>
        <taxon>Lachninae</taxon>
        <taxon>Cinara</taxon>
    </lineage>
</organism>
<protein>
    <submittedName>
        <fullName evidence="3">Uncharacterized protein</fullName>
    </submittedName>
</protein>
<dbReference type="EMBL" id="CABPRJ010000476">
    <property type="protein sequence ID" value="VVC27776.1"/>
    <property type="molecule type" value="Genomic_DNA"/>
</dbReference>
<feature type="transmembrane region" description="Helical" evidence="2">
    <location>
        <begin position="176"/>
        <end position="194"/>
    </location>
</feature>
<sequence>MEMKKRERTRDRRRATVVVFGLAGTTIQKTLVERAPGVARHRESERRVAATRRRRRCAPPVVAVGRRRGHNGRRRRRVRVPAGSMCAPYAAPSPVRATESADRRRRFTPATPTPVTAPARPPSASPPPTDRAVWRIACATPRRVSIALSTPVCRTTAAADAAPPPRRRRRHRRDRVVSLFAVVVVVVDAVPSPPPPPRYCTYSHFALTPHTVYIYRRGVRSPCVVCVQLFRAAVSCQNIIPAVNAVRKTEKIITKILTVSPTKNTTHRSAIGLAGCRRLSRVVFPENRGDIPRGFTLVYSAHSTTAREREKERRITKEKKKTLAKSSKTDRAEHRAWTADVNLF</sequence>
<evidence type="ECO:0000313" key="3">
    <source>
        <dbReference type="EMBL" id="VVC27776.1"/>
    </source>
</evidence>
<keyword evidence="4" id="KW-1185">Reference proteome</keyword>
<feature type="compositionally biased region" description="Basic and acidic residues" evidence="1">
    <location>
        <begin position="306"/>
        <end position="315"/>
    </location>
</feature>
<name>A0A5E4M8F6_9HEMI</name>
<dbReference type="Proteomes" id="UP000325440">
    <property type="component" value="Unassembled WGS sequence"/>
</dbReference>
<keyword evidence="2" id="KW-1133">Transmembrane helix</keyword>
<feature type="region of interest" description="Disordered" evidence="1">
    <location>
        <begin position="85"/>
        <end position="130"/>
    </location>
</feature>
<feature type="compositionally biased region" description="Pro residues" evidence="1">
    <location>
        <begin position="119"/>
        <end position="129"/>
    </location>
</feature>
<evidence type="ECO:0000313" key="4">
    <source>
        <dbReference type="Proteomes" id="UP000325440"/>
    </source>
</evidence>
<proteinExistence type="predicted"/>
<feature type="compositionally biased region" description="Low complexity" evidence="1">
    <location>
        <begin position="108"/>
        <end position="118"/>
    </location>
</feature>
<evidence type="ECO:0000256" key="2">
    <source>
        <dbReference type="SAM" id="Phobius"/>
    </source>
</evidence>
<keyword evidence="2" id="KW-0812">Transmembrane</keyword>
<dbReference type="AlphaFoldDB" id="A0A5E4M8F6"/>
<evidence type="ECO:0000256" key="1">
    <source>
        <dbReference type="SAM" id="MobiDB-lite"/>
    </source>
</evidence>
<gene>
    <name evidence="3" type="ORF">CINCED_3A005807</name>
</gene>
<feature type="region of interest" description="Disordered" evidence="1">
    <location>
        <begin position="306"/>
        <end position="330"/>
    </location>
</feature>
<reference evidence="3 4" key="1">
    <citation type="submission" date="2019-08" db="EMBL/GenBank/DDBJ databases">
        <authorList>
            <person name="Alioto T."/>
            <person name="Alioto T."/>
            <person name="Gomez Garrido J."/>
        </authorList>
    </citation>
    <scope>NUCLEOTIDE SEQUENCE [LARGE SCALE GENOMIC DNA]</scope>
</reference>